<proteinExistence type="predicted"/>
<dbReference type="Gene3D" id="3.10.580.10">
    <property type="entry name" value="CBS-domain"/>
    <property type="match status" value="1"/>
</dbReference>
<dbReference type="PANTHER" id="PTHR22777">
    <property type="entry name" value="HEMOLYSIN-RELATED"/>
    <property type="match status" value="1"/>
</dbReference>
<keyword evidence="6" id="KW-1185">Reference proteome</keyword>
<dbReference type="PANTHER" id="PTHR22777:SF17">
    <property type="entry name" value="UPF0053 PROTEIN SLL0260"/>
    <property type="match status" value="1"/>
</dbReference>
<dbReference type="HOGENOM" id="CLU_015237_3_0_9"/>
<reference evidence="5 6" key="1">
    <citation type="journal article" date="2009" name="Proc. Natl. Acad. Sci. U.S.A.">
        <title>Characterizing a model human gut microbiota composed of members of its two dominant bacterial phyla.</title>
        <authorList>
            <person name="Mahowald M.A."/>
            <person name="Rey F.E."/>
            <person name="Seedorf H."/>
            <person name="Turnbaugh P.J."/>
            <person name="Fulton R.S."/>
            <person name="Wollam A."/>
            <person name="Shah N."/>
            <person name="Wang C."/>
            <person name="Magrini V."/>
            <person name="Wilson R.K."/>
            <person name="Cantarel B.L."/>
            <person name="Coutinho P.M."/>
            <person name="Henrissat B."/>
            <person name="Crock L.W."/>
            <person name="Russell A."/>
            <person name="Verberkmoes N.C."/>
            <person name="Hettich R.L."/>
            <person name="Gordon J.I."/>
        </authorList>
    </citation>
    <scope>NUCLEOTIDE SEQUENCE [LARGE SCALE GENOMIC DNA]</scope>
    <source>
        <strain evidence="6">ATCC 27750 / DSM 3376 / VPI C15-48 / C15-B4</strain>
    </source>
</reference>
<dbReference type="InterPro" id="IPR005170">
    <property type="entry name" value="Transptr-assoc_dom"/>
</dbReference>
<dbReference type="SMART" id="SM01091">
    <property type="entry name" value="CorC_HlyC"/>
    <property type="match status" value="1"/>
</dbReference>
<dbReference type="KEGG" id="eel:EUBELI_01377"/>
<dbReference type="RefSeq" id="WP_012739607.1">
    <property type="nucleotide sequence ID" value="NC_012778.1"/>
</dbReference>
<dbReference type="GO" id="GO:0005886">
    <property type="term" value="C:plasma membrane"/>
    <property type="evidence" value="ECO:0007669"/>
    <property type="project" value="TreeGrafter"/>
</dbReference>
<dbReference type="EMBL" id="CP001104">
    <property type="protein sequence ID" value="ACR72372.1"/>
    <property type="molecule type" value="Genomic_DNA"/>
</dbReference>
<dbReference type="Pfam" id="PF03471">
    <property type="entry name" value="CorC_HlyC"/>
    <property type="match status" value="1"/>
</dbReference>
<evidence type="ECO:0000256" key="1">
    <source>
        <dbReference type="ARBA" id="ARBA00022737"/>
    </source>
</evidence>
<organism evidence="5 6">
    <name type="scientific">Lachnospira eligens (strain ATCC 27750 / DSM 3376 / VPI C15-48 / C15-B4)</name>
    <name type="common">Eubacterium eligens</name>
    <dbReference type="NCBI Taxonomy" id="515620"/>
    <lineage>
        <taxon>Bacteria</taxon>
        <taxon>Bacillati</taxon>
        <taxon>Bacillota</taxon>
        <taxon>Clostridia</taxon>
        <taxon>Lachnospirales</taxon>
        <taxon>Lachnospiraceae</taxon>
        <taxon>Lachnospira</taxon>
    </lineage>
</organism>
<feature type="domain" description="CBS" evidence="4">
    <location>
        <begin position="70"/>
        <end position="130"/>
    </location>
</feature>
<keyword evidence="2 3" id="KW-0129">CBS domain</keyword>
<dbReference type="InterPro" id="IPR044751">
    <property type="entry name" value="Ion_transp-like_CBS"/>
</dbReference>
<protein>
    <submittedName>
        <fullName evidence="5">Putative hemolysin</fullName>
    </submittedName>
</protein>
<dbReference type="STRING" id="515620.EUBELI_01377"/>
<dbReference type="CDD" id="cd04590">
    <property type="entry name" value="CBS_pair_CorC_HlyC_assoc"/>
    <property type="match status" value="1"/>
</dbReference>
<dbReference type="InterPro" id="IPR016169">
    <property type="entry name" value="FAD-bd_PCMH_sub2"/>
</dbReference>
<dbReference type="FunFam" id="3.10.580.10:FF:000002">
    <property type="entry name" value="Magnesium/cobalt efflux protein CorC"/>
    <property type="match status" value="1"/>
</dbReference>
<evidence type="ECO:0000256" key="2">
    <source>
        <dbReference type="ARBA" id="ARBA00023122"/>
    </source>
</evidence>
<feature type="domain" description="CBS" evidence="4">
    <location>
        <begin position="140"/>
        <end position="197"/>
    </location>
</feature>
<dbReference type="Proteomes" id="UP000001476">
    <property type="component" value="Chromosome"/>
</dbReference>
<dbReference type="eggNOG" id="COG1253">
    <property type="taxonomic scope" value="Bacteria"/>
</dbReference>
<dbReference type="GeneID" id="41356084"/>
<dbReference type="InterPro" id="IPR046342">
    <property type="entry name" value="CBS_dom_sf"/>
</dbReference>
<sequence>MNDGHPADGKEKKFSSLFKRFGRGKRDEDVTEEIMDMVNESHEQGVLEENEAEMIGNIFEFGEKQASDVMTHRNNIVALDNDITVKEAFDRVMEENYSRYPVYDGDIDNITGVLHIRDLLKIYVEESNQSRKLGEVGKEILFQPYCIPETRNISPLFRQMQSDKIHMAIVVDEYGQTAGIITMEDILEEIVGNILDEYDDEEEQIVTDADGSYIIEGQADLEDVEARLGIEFECEDIDTLSGFMIYKLGKIPDDGESFEVEYNGYIFKTLEVRNRMILKVKVEKENREGHIDG</sequence>
<dbReference type="SUPFAM" id="SSF56176">
    <property type="entry name" value="FAD-binding/transporter-associated domain-like"/>
    <property type="match status" value="1"/>
</dbReference>
<dbReference type="InterPro" id="IPR036318">
    <property type="entry name" value="FAD-bd_PCMH-like_sf"/>
</dbReference>
<dbReference type="GO" id="GO:0050660">
    <property type="term" value="F:flavin adenine dinucleotide binding"/>
    <property type="evidence" value="ECO:0007669"/>
    <property type="project" value="InterPro"/>
</dbReference>
<keyword evidence="1" id="KW-0677">Repeat</keyword>
<dbReference type="Pfam" id="PF00571">
    <property type="entry name" value="CBS"/>
    <property type="match status" value="2"/>
</dbReference>
<dbReference type="InterPro" id="IPR000644">
    <property type="entry name" value="CBS_dom"/>
</dbReference>
<dbReference type="PROSITE" id="PS51371">
    <property type="entry name" value="CBS"/>
    <property type="match status" value="2"/>
</dbReference>
<evidence type="ECO:0000256" key="3">
    <source>
        <dbReference type="PROSITE-ProRule" id="PRU00703"/>
    </source>
</evidence>
<dbReference type="SMART" id="SM00116">
    <property type="entry name" value="CBS"/>
    <property type="match status" value="2"/>
</dbReference>
<dbReference type="SUPFAM" id="SSF54631">
    <property type="entry name" value="CBS-domain pair"/>
    <property type="match status" value="1"/>
</dbReference>
<accession>C4Z1L1</accession>
<evidence type="ECO:0000313" key="5">
    <source>
        <dbReference type="EMBL" id="ACR72372.1"/>
    </source>
</evidence>
<dbReference type="AlphaFoldDB" id="C4Z1L1"/>
<name>C4Z1L1_LACE2</name>
<evidence type="ECO:0000259" key="4">
    <source>
        <dbReference type="PROSITE" id="PS51371"/>
    </source>
</evidence>
<dbReference type="Gene3D" id="3.30.465.10">
    <property type="match status" value="1"/>
</dbReference>
<evidence type="ECO:0000313" key="6">
    <source>
        <dbReference type="Proteomes" id="UP000001476"/>
    </source>
</evidence>
<gene>
    <name evidence="5" type="ordered locus">EUBELI_01377</name>
</gene>